<dbReference type="EMBL" id="FXSZ01000002">
    <property type="protein sequence ID" value="SMO47432.1"/>
    <property type="molecule type" value="Genomic_DNA"/>
</dbReference>
<dbReference type="OrthoDB" id="6384283at2"/>
<dbReference type="AlphaFoldDB" id="A0A521BK27"/>
<evidence type="ECO:0000256" key="1">
    <source>
        <dbReference type="SAM" id="Phobius"/>
    </source>
</evidence>
<feature type="transmembrane region" description="Helical" evidence="1">
    <location>
        <begin position="53"/>
        <end position="70"/>
    </location>
</feature>
<dbReference type="RefSeq" id="WP_142601798.1">
    <property type="nucleotide sequence ID" value="NZ_FXSZ01000002.1"/>
</dbReference>
<dbReference type="Pfam" id="PF13858">
    <property type="entry name" value="DUF4199"/>
    <property type="match status" value="1"/>
</dbReference>
<keyword evidence="1" id="KW-0472">Membrane</keyword>
<accession>A0A521BK27</accession>
<name>A0A521BK27_9SPHI</name>
<sequence length="160" mass="18128">MQDFFVMDDSPKSYNPILPRAILIGFYIAMVIGFVHMMEYITHIRLTIGKFHINYLVFFALVYFGVKIFRDHKLDGTIAFSKAMALGVLSCGIAGFLLGLNYYIYATSVHLSNTKVMMAEWINLGDRNPNSAVVFIILFTLIVGFIFSIIVAVILNKQQK</sequence>
<evidence type="ECO:0008006" key="4">
    <source>
        <dbReference type="Google" id="ProtNLM"/>
    </source>
</evidence>
<dbReference type="Proteomes" id="UP000315971">
    <property type="component" value="Unassembled WGS sequence"/>
</dbReference>
<feature type="transmembrane region" description="Helical" evidence="1">
    <location>
        <begin position="82"/>
        <end position="105"/>
    </location>
</feature>
<keyword evidence="3" id="KW-1185">Reference proteome</keyword>
<feature type="transmembrane region" description="Helical" evidence="1">
    <location>
        <begin position="132"/>
        <end position="155"/>
    </location>
</feature>
<gene>
    <name evidence="2" type="ORF">SAMN06265350_102258</name>
</gene>
<feature type="transmembrane region" description="Helical" evidence="1">
    <location>
        <begin position="21"/>
        <end position="41"/>
    </location>
</feature>
<protein>
    <recommendedName>
        <fullName evidence="4">DUF4199 domain-containing protein</fullName>
    </recommendedName>
</protein>
<evidence type="ECO:0000313" key="3">
    <source>
        <dbReference type="Proteomes" id="UP000315971"/>
    </source>
</evidence>
<organism evidence="2 3">
    <name type="scientific">Solitalea koreensis</name>
    <dbReference type="NCBI Taxonomy" id="543615"/>
    <lineage>
        <taxon>Bacteria</taxon>
        <taxon>Pseudomonadati</taxon>
        <taxon>Bacteroidota</taxon>
        <taxon>Sphingobacteriia</taxon>
        <taxon>Sphingobacteriales</taxon>
        <taxon>Sphingobacteriaceae</taxon>
        <taxon>Solitalea</taxon>
    </lineage>
</organism>
<keyword evidence="1" id="KW-1133">Transmembrane helix</keyword>
<evidence type="ECO:0000313" key="2">
    <source>
        <dbReference type="EMBL" id="SMO47432.1"/>
    </source>
</evidence>
<keyword evidence="1" id="KW-0812">Transmembrane</keyword>
<proteinExistence type="predicted"/>
<reference evidence="2 3" key="1">
    <citation type="submission" date="2017-05" db="EMBL/GenBank/DDBJ databases">
        <authorList>
            <person name="Varghese N."/>
            <person name="Submissions S."/>
        </authorList>
    </citation>
    <scope>NUCLEOTIDE SEQUENCE [LARGE SCALE GENOMIC DNA]</scope>
    <source>
        <strain evidence="2 3">DSM 21342</strain>
    </source>
</reference>
<dbReference type="InterPro" id="IPR025250">
    <property type="entry name" value="DUF4199"/>
</dbReference>